<evidence type="ECO:0000313" key="2">
    <source>
        <dbReference type="Proteomes" id="UP000694892"/>
    </source>
</evidence>
<gene>
    <name evidence="1" type="ORF">XELAEV_18025190mg</name>
</gene>
<protein>
    <submittedName>
        <fullName evidence="1">Uncharacterized protein</fullName>
    </submittedName>
</protein>
<name>A0A974D194_XENLA</name>
<organism evidence="1 2">
    <name type="scientific">Xenopus laevis</name>
    <name type="common">African clawed frog</name>
    <dbReference type="NCBI Taxonomy" id="8355"/>
    <lineage>
        <taxon>Eukaryota</taxon>
        <taxon>Metazoa</taxon>
        <taxon>Chordata</taxon>
        <taxon>Craniata</taxon>
        <taxon>Vertebrata</taxon>
        <taxon>Euteleostomi</taxon>
        <taxon>Amphibia</taxon>
        <taxon>Batrachia</taxon>
        <taxon>Anura</taxon>
        <taxon>Pipoidea</taxon>
        <taxon>Pipidae</taxon>
        <taxon>Xenopodinae</taxon>
        <taxon>Xenopus</taxon>
        <taxon>Xenopus</taxon>
    </lineage>
</organism>
<dbReference type="AlphaFoldDB" id="A0A974D194"/>
<accession>A0A974D194</accession>
<dbReference type="Proteomes" id="UP000694892">
    <property type="component" value="Chromosome 4S"/>
</dbReference>
<dbReference type="EMBL" id="CM004473">
    <property type="protein sequence ID" value="OCT82660.1"/>
    <property type="molecule type" value="Genomic_DNA"/>
</dbReference>
<reference evidence="2" key="1">
    <citation type="journal article" date="2016" name="Nature">
        <title>Genome evolution in the allotetraploid frog Xenopus laevis.</title>
        <authorList>
            <person name="Session A.M."/>
            <person name="Uno Y."/>
            <person name="Kwon T."/>
            <person name="Chapman J.A."/>
            <person name="Toyoda A."/>
            <person name="Takahashi S."/>
            <person name="Fukui A."/>
            <person name="Hikosaka A."/>
            <person name="Suzuki A."/>
            <person name="Kondo M."/>
            <person name="van Heeringen S.J."/>
            <person name="Quigley I."/>
            <person name="Heinz S."/>
            <person name="Ogino H."/>
            <person name="Ochi H."/>
            <person name="Hellsten U."/>
            <person name="Lyons J.B."/>
            <person name="Simakov O."/>
            <person name="Putnam N."/>
            <person name="Stites J."/>
            <person name="Kuroki Y."/>
            <person name="Tanaka T."/>
            <person name="Michiue T."/>
            <person name="Watanabe M."/>
            <person name="Bogdanovic O."/>
            <person name="Lister R."/>
            <person name="Georgiou G."/>
            <person name="Paranjpe S.S."/>
            <person name="van Kruijsbergen I."/>
            <person name="Shu S."/>
            <person name="Carlson J."/>
            <person name="Kinoshita T."/>
            <person name="Ohta Y."/>
            <person name="Mawaribuchi S."/>
            <person name="Jenkins J."/>
            <person name="Grimwood J."/>
            <person name="Schmutz J."/>
            <person name="Mitros T."/>
            <person name="Mozaffari S.V."/>
            <person name="Suzuki Y."/>
            <person name="Haramoto Y."/>
            <person name="Yamamoto T.S."/>
            <person name="Takagi C."/>
            <person name="Heald R."/>
            <person name="Miller K."/>
            <person name="Haudenschild C."/>
            <person name="Kitzman J."/>
            <person name="Nakayama T."/>
            <person name="Izutsu Y."/>
            <person name="Robert J."/>
            <person name="Fortriede J."/>
            <person name="Burns K."/>
            <person name="Lotay V."/>
            <person name="Karimi K."/>
            <person name="Yasuoka Y."/>
            <person name="Dichmann D.S."/>
            <person name="Flajnik M.F."/>
            <person name="Houston D.W."/>
            <person name="Shendure J."/>
            <person name="DuPasquier L."/>
            <person name="Vize P.D."/>
            <person name="Zorn A.M."/>
            <person name="Ito M."/>
            <person name="Marcotte E.M."/>
            <person name="Wallingford J.B."/>
            <person name="Ito Y."/>
            <person name="Asashima M."/>
            <person name="Ueno N."/>
            <person name="Matsuda Y."/>
            <person name="Veenstra G.J."/>
            <person name="Fujiyama A."/>
            <person name="Harland R.M."/>
            <person name="Taira M."/>
            <person name="Rokhsar D.S."/>
        </authorList>
    </citation>
    <scope>NUCLEOTIDE SEQUENCE [LARGE SCALE GENOMIC DNA]</scope>
    <source>
        <strain evidence="2">J</strain>
    </source>
</reference>
<proteinExistence type="predicted"/>
<sequence>MASKSRLCNLGLWGSMVIKYLAQIVEGGQLKPNQTLRAEHQLPTHMIFRYMQLSHAFQAQFQISPLDISQSTLERYLRQPGLQKAIAWIYAILLKPSGSHLERLRLKWKADIPAMDEEAWKGVIEQIP</sequence>
<evidence type="ECO:0000313" key="1">
    <source>
        <dbReference type="EMBL" id="OCT82660.1"/>
    </source>
</evidence>